<keyword evidence="1" id="KW-0175">Coiled coil</keyword>
<feature type="coiled-coil region" evidence="1">
    <location>
        <begin position="344"/>
        <end position="401"/>
    </location>
</feature>
<dbReference type="Proteomes" id="UP000191153">
    <property type="component" value="Unassembled WGS sequence"/>
</dbReference>
<dbReference type="RefSeq" id="WP_078694754.1">
    <property type="nucleotide sequence ID" value="NZ_FUWX01000023.1"/>
</dbReference>
<evidence type="ECO:0000313" key="2">
    <source>
        <dbReference type="EMBL" id="SKA02800.1"/>
    </source>
</evidence>
<dbReference type="SUPFAM" id="SSF117074">
    <property type="entry name" value="Hypothetical protein PA1324"/>
    <property type="match status" value="1"/>
</dbReference>
<dbReference type="OrthoDB" id="9809364at2"/>
<reference evidence="2 3" key="1">
    <citation type="submission" date="2017-02" db="EMBL/GenBank/DDBJ databases">
        <authorList>
            <person name="Peterson S.W."/>
        </authorList>
    </citation>
    <scope>NUCLEOTIDE SEQUENCE [LARGE SCALE GENOMIC DNA]</scope>
    <source>
        <strain evidence="2 3">ATCC 700028</strain>
    </source>
</reference>
<dbReference type="InterPro" id="IPR013783">
    <property type="entry name" value="Ig-like_fold"/>
</dbReference>
<sequence length="1387" mass="158214">MGGKKLLLFPLLTSLLIGGEESINIENIGKFQYNLGSASGEYLTNKVSGSLKLVRLATTISSDKKRVRVGELIGFKVTLKSFYEKPIGGVRTTVVLPPGFKYINNSAVVEGKTIRMVDGQKGRVTFYIDGTLEKNEEITLNLTSQVLITSNGGTNKVRTYSNGDVEGGAISSNTSTVEVEVDQEETQRRGVIFGRVFIDDNGNGLYDVDEKPVAGVKIYLENGHFAITDGRGKYSLFGEMALTHVVRLDQFSAPKGGTLKVIDSRYSKDGAEVFADVKRNELYKVNFAYENVNEEFLTEVEKREKLEEVLPKEINQVIEKEELTFATITPGDSIKSSGYFADGIDNITKAIEEIEKEKQEKLLEKFLAEKEKNKQTPKEKLKDLEKRLEKLDNTLDFMNLKNGETVGGVISVQIKTKMGSKVELFVNDERVPYKQLGTTGNSPKNDLGFFQFESINLKSEENTLRVESTLGDKKEEKEISVIYPSVIKKIELEYDKKAIVSDISKPIKFKLILLDEDNHKITAPNVVSLVTMSGSWISPQDISPTDKGLQFIVEDGEKTLEFLPPPESGKIIFEVKVRDVEKDFELNFRKPNRPLLITGILEGRVNVKKGTSGFFQETLSGIDHTKDNDFSQRTAVFATGSIGQDYNLTLSYDNNKSDEDIFFQKLKRDNYFLVLGDNSIRGYDAQSKSRLYLSLEDTYNTYLYGDYTIDWTGDEVDIGNYSRTLNGYKYNFDGEKLEVEGFYSDTEYIQEFEEIPGRDVSGPYVLNNPNVVENSEIVKIVVYDRSNPAIELIEVQPPPYTIDHDTGIIYFSTIIPQYDKDGNPLFIRVQYEVEDGSGKDYPVYGGRLDYKINDYIKIGGVVVRDEHPETDYKNSSFNFVLDGKNLGKVTYEVGETKSVDGNGKAYMVKYINNESKDFKSKMIFYESSSGFDASGSFVKPDSQLLSMNNTYSITDKDEIKAEGFQYVDREEDKTLREMYIAYKRILSETSSLEVGSKYSNAELQDALDDLITVGAKYTWSMKSLPDLISYLEYEQDINNSDGRRISLASEYKYNKYLKFYGKYDFVNNIDDTYIINRYNNTYGRLFGVEFGDIAYIKPFIEYRVHSNDEKDKEIAYGLKSNYEYSEKLKISTVFEKVETLNSSEVSSPKNKTSLILSYVYKDTEEDVVSNGSIDLSKENEKTSVLLKLGYGEKITEDLTLALQNRYFIENTSSNNARNRFLAGLAYRGRDDVYNALMKYEMIYDDHIENQDYRHISHLVNTIHNYQWNRDNILTFSLGGKYAEDKNHFVSRSYMAYLFGANWKYFVNEKIDMGINSALYLDNQSNKRYGLGLEAGYTINNMFWISIGYNFLGFRDRDFYENDRFTKGAYLRFRLKFNEGIFSRFTES</sequence>
<gene>
    <name evidence="2" type="ORF">SAMN02745174_02319</name>
</gene>
<proteinExistence type="predicted"/>
<protein>
    <recommendedName>
        <fullName evidence="4">SD-repeat containing protein B domain-containing protein</fullName>
    </recommendedName>
</protein>
<keyword evidence="3" id="KW-1185">Reference proteome</keyword>
<accession>A0A1T4QG94</accession>
<evidence type="ECO:0008006" key="4">
    <source>
        <dbReference type="Google" id="ProtNLM"/>
    </source>
</evidence>
<evidence type="ECO:0000256" key="1">
    <source>
        <dbReference type="SAM" id="Coils"/>
    </source>
</evidence>
<evidence type="ECO:0000313" key="3">
    <source>
        <dbReference type="Proteomes" id="UP000191153"/>
    </source>
</evidence>
<dbReference type="EMBL" id="FUWX01000023">
    <property type="protein sequence ID" value="SKA02800.1"/>
    <property type="molecule type" value="Genomic_DNA"/>
</dbReference>
<organism evidence="2 3">
    <name type="scientific">Cetobacterium ceti</name>
    <dbReference type="NCBI Taxonomy" id="180163"/>
    <lineage>
        <taxon>Bacteria</taxon>
        <taxon>Fusobacteriati</taxon>
        <taxon>Fusobacteriota</taxon>
        <taxon>Fusobacteriia</taxon>
        <taxon>Fusobacteriales</taxon>
        <taxon>Fusobacteriaceae</taxon>
        <taxon>Cetobacterium</taxon>
    </lineage>
</organism>
<name>A0A1T4QG94_9FUSO</name>
<dbReference type="STRING" id="180163.SAMN02745174_02319"/>
<dbReference type="Gene3D" id="2.60.40.10">
    <property type="entry name" value="Immunoglobulins"/>
    <property type="match status" value="1"/>
</dbReference>